<keyword evidence="3 5" id="KW-1133">Transmembrane helix</keyword>
<evidence type="ECO:0000256" key="5">
    <source>
        <dbReference type="SAM" id="Phobius"/>
    </source>
</evidence>
<evidence type="ECO:0000256" key="6">
    <source>
        <dbReference type="SAM" id="SignalP"/>
    </source>
</evidence>
<evidence type="ECO:0000313" key="9">
    <source>
        <dbReference type="Proteomes" id="UP001249851"/>
    </source>
</evidence>
<feature type="domain" description="TM7S3/TM198-like" evidence="7">
    <location>
        <begin position="380"/>
        <end position="462"/>
    </location>
</feature>
<evidence type="ECO:0000256" key="1">
    <source>
        <dbReference type="ARBA" id="ARBA00004141"/>
    </source>
</evidence>
<proteinExistence type="predicted"/>
<feature type="transmembrane region" description="Helical" evidence="5">
    <location>
        <begin position="445"/>
        <end position="464"/>
    </location>
</feature>
<dbReference type="GO" id="GO:0005886">
    <property type="term" value="C:plasma membrane"/>
    <property type="evidence" value="ECO:0007669"/>
    <property type="project" value="TreeGrafter"/>
</dbReference>
<feature type="transmembrane region" description="Helical" evidence="5">
    <location>
        <begin position="333"/>
        <end position="353"/>
    </location>
</feature>
<comment type="subcellular location">
    <subcellularLocation>
        <location evidence="1">Membrane</location>
        <topology evidence="1">Multi-pass membrane protein</topology>
    </subcellularLocation>
</comment>
<accession>A0AAD9QXU9</accession>
<organism evidence="8 9">
    <name type="scientific">Acropora cervicornis</name>
    <name type="common">Staghorn coral</name>
    <dbReference type="NCBI Taxonomy" id="6130"/>
    <lineage>
        <taxon>Eukaryota</taxon>
        <taxon>Metazoa</taxon>
        <taxon>Cnidaria</taxon>
        <taxon>Anthozoa</taxon>
        <taxon>Hexacorallia</taxon>
        <taxon>Scleractinia</taxon>
        <taxon>Astrocoeniina</taxon>
        <taxon>Acroporidae</taxon>
        <taxon>Acropora</taxon>
    </lineage>
</organism>
<protein>
    <submittedName>
        <fullName evidence="8">Transmembrane 7 superfamily member 3</fullName>
    </submittedName>
</protein>
<evidence type="ECO:0000256" key="3">
    <source>
        <dbReference type="ARBA" id="ARBA00022989"/>
    </source>
</evidence>
<dbReference type="PANTHER" id="PTHR15937">
    <property type="entry name" value="TRANSMEMBRANE 7 SUPERFAMILY MEMBER 3"/>
    <property type="match status" value="1"/>
</dbReference>
<sequence>MLREGKVVAVIFLQTLCVIEQNVAEKFKVGPNRGEKMTLQPSVNLALNFDKAQKKWRFAIFQAHAQSNNVTLSLNARYEYGLTVTGLDIALLFPLPIADISYPFYLRSDNNHSSYCADVIAVPYEDGEFDPNIAISSNYLETNMTFAFANVYYGRSSKQDSKAPPCDGNKVGNVHPEHFRLQYHIYMMFLPEGDVSEESYFEGVEKMAYPARIKNHGQKVSTLKAPTLPVLKFLTYPSGQGAVYNIIVEDPKNSNMEAAYSPVATYGCPECGQPTFIVDAVFAVIGSIAGLILCFSGFRFFKITLFVGGLVNFSVLLFIIISANSDMSHIELMLTSVGVGVVFALLVFALWWFTEWTRFYTLAPSDKARKLLYSKILRELSFVFSQQLCIAYTSIVSSYAFVVGIDFFLHTSLSYIVIDVILHASKPQFRRDHIVVVRPFQKNDIILSSTWIVLAIIGVIFQSVHARSKKKQFPKSGFVEQKRIRKYLMSKNKVDEKTPILINTDNNDTYGANNIC</sequence>
<feature type="chain" id="PRO_5041914990" evidence="6">
    <location>
        <begin position="25"/>
        <end position="516"/>
    </location>
</feature>
<feature type="signal peptide" evidence="6">
    <location>
        <begin position="1"/>
        <end position="24"/>
    </location>
</feature>
<dbReference type="InterPro" id="IPR025256">
    <property type="entry name" value="TM7S3/TM198-like_dom"/>
</dbReference>
<dbReference type="Pfam" id="PF25992">
    <property type="entry name" value="Ig_TM7SF3_N"/>
    <property type="match status" value="1"/>
</dbReference>
<feature type="domain" description="TM7S3/TM198-like" evidence="7">
    <location>
        <begin position="284"/>
        <end position="355"/>
    </location>
</feature>
<feature type="transmembrane region" description="Helical" evidence="5">
    <location>
        <begin position="276"/>
        <end position="296"/>
    </location>
</feature>
<reference evidence="8" key="2">
    <citation type="journal article" date="2023" name="Science">
        <title>Genomic signatures of disease resistance in endangered staghorn corals.</title>
        <authorList>
            <person name="Vollmer S.V."/>
            <person name="Selwyn J.D."/>
            <person name="Despard B.A."/>
            <person name="Roesel C.L."/>
        </authorList>
    </citation>
    <scope>NUCLEOTIDE SEQUENCE</scope>
    <source>
        <strain evidence="8">K2</strain>
    </source>
</reference>
<feature type="transmembrane region" description="Helical" evidence="5">
    <location>
        <begin position="380"/>
        <end position="401"/>
    </location>
</feature>
<keyword evidence="9" id="KW-1185">Reference proteome</keyword>
<dbReference type="InterPro" id="IPR042502">
    <property type="entry name" value="TM7SF3"/>
</dbReference>
<reference evidence="8" key="1">
    <citation type="journal article" date="2023" name="G3 (Bethesda)">
        <title>Whole genome assembly and annotation of the endangered Caribbean coral Acropora cervicornis.</title>
        <authorList>
            <person name="Selwyn J.D."/>
            <person name="Vollmer S.V."/>
        </authorList>
    </citation>
    <scope>NUCLEOTIDE SEQUENCE</scope>
    <source>
        <strain evidence="8">K2</strain>
    </source>
</reference>
<name>A0AAD9QXU9_ACRCE</name>
<dbReference type="GO" id="GO:0043069">
    <property type="term" value="P:negative regulation of programmed cell death"/>
    <property type="evidence" value="ECO:0007669"/>
    <property type="project" value="TreeGrafter"/>
</dbReference>
<dbReference type="EMBL" id="JARQWQ010000010">
    <property type="protein sequence ID" value="KAK2569400.1"/>
    <property type="molecule type" value="Genomic_DNA"/>
</dbReference>
<keyword evidence="2 5" id="KW-0812">Transmembrane</keyword>
<evidence type="ECO:0000313" key="8">
    <source>
        <dbReference type="EMBL" id="KAK2569400.1"/>
    </source>
</evidence>
<evidence type="ECO:0000256" key="2">
    <source>
        <dbReference type="ARBA" id="ARBA00022692"/>
    </source>
</evidence>
<feature type="transmembrane region" description="Helical" evidence="5">
    <location>
        <begin position="303"/>
        <end position="321"/>
    </location>
</feature>
<dbReference type="Proteomes" id="UP001249851">
    <property type="component" value="Unassembled WGS sequence"/>
</dbReference>
<evidence type="ECO:0000256" key="4">
    <source>
        <dbReference type="ARBA" id="ARBA00023136"/>
    </source>
</evidence>
<dbReference type="Pfam" id="PF13886">
    <property type="entry name" value="TM7S3_TM198"/>
    <property type="match status" value="2"/>
</dbReference>
<keyword evidence="6" id="KW-0732">Signal</keyword>
<gene>
    <name evidence="8" type="ORF">P5673_006326</name>
</gene>
<dbReference type="AlphaFoldDB" id="A0AAD9QXU9"/>
<dbReference type="PANTHER" id="PTHR15937:SF3">
    <property type="entry name" value="TRANSMEMBRANE 7 SUPERFAMILY MEMBER 3"/>
    <property type="match status" value="1"/>
</dbReference>
<comment type="caution">
    <text evidence="8">The sequence shown here is derived from an EMBL/GenBank/DDBJ whole genome shotgun (WGS) entry which is preliminary data.</text>
</comment>
<keyword evidence="4 5" id="KW-0472">Membrane</keyword>
<evidence type="ECO:0000259" key="7">
    <source>
        <dbReference type="Pfam" id="PF13886"/>
    </source>
</evidence>